<evidence type="ECO:0000256" key="4">
    <source>
        <dbReference type="ARBA" id="ARBA00022692"/>
    </source>
</evidence>
<dbReference type="CDD" id="cd17369">
    <property type="entry name" value="MFS_ShiA_like"/>
    <property type="match status" value="1"/>
</dbReference>
<evidence type="ECO:0000313" key="10">
    <source>
        <dbReference type="Proteomes" id="UP000618733"/>
    </source>
</evidence>
<keyword evidence="5 7" id="KW-1133">Transmembrane helix</keyword>
<evidence type="ECO:0000256" key="3">
    <source>
        <dbReference type="ARBA" id="ARBA00022475"/>
    </source>
</evidence>
<keyword evidence="4 7" id="KW-0812">Transmembrane</keyword>
<reference evidence="9" key="1">
    <citation type="submission" date="2020-12" db="EMBL/GenBank/DDBJ databases">
        <title>Leucobacter sp. CAS2, isolated from Chromium sludge.</title>
        <authorList>
            <person name="Xu Z."/>
        </authorList>
    </citation>
    <scope>NUCLEOTIDE SEQUENCE</scope>
    <source>
        <strain evidence="9">CSA2</strain>
    </source>
</reference>
<evidence type="ECO:0000256" key="6">
    <source>
        <dbReference type="ARBA" id="ARBA00023136"/>
    </source>
</evidence>
<name>A0A934UY09_9MICO</name>
<dbReference type="RefSeq" id="WP_200132124.1">
    <property type="nucleotide sequence ID" value="NZ_JAEHOI010000006.1"/>
</dbReference>
<feature type="transmembrane region" description="Helical" evidence="7">
    <location>
        <begin position="243"/>
        <end position="267"/>
    </location>
</feature>
<comment type="caution">
    <text evidence="9">The sequence shown here is derived from an EMBL/GenBank/DDBJ whole genome shotgun (WGS) entry which is preliminary data.</text>
</comment>
<feature type="domain" description="Major facilitator superfamily (MFS) profile" evidence="8">
    <location>
        <begin position="17"/>
        <end position="429"/>
    </location>
</feature>
<dbReference type="Proteomes" id="UP000618733">
    <property type="component" value="Unassembled WGS sequence"/>
</dbReference>
<protein>
    <submittedName>
        <fullName evidence="9">MHS family MFS transporter</fullName>
    </submittedName>
</protein>
<keyword evidence="6 7" id="KW-0472">Membrane</keyword>
<dbReference type="InterPro" id="IPR020846">
    <property type="entry name" value="MFS_dom"/>
</dbReference>
<evidence type="ECO:0000256" key="2">
    <source>
        <dbReference type="ARBA" id="ARBA00022448"/>
    </source>
</evidence>
<feature type="transmembrane region" description="Helical" evidence="7">
    <location>
        <begin position="373"/>
        <end position="395"/>
    </location>
</feature>
<comment type="subcellular location">
    <subcellularLocation>
        <location evidence="1">Cell membrane</location>
        <topology evidence="1">Multi-pass membrane protein</topology>
    </subcellularLocation>
</comment>
<accession>A0A934UY09</accession>
<feature type="transmembrane region" description="Helical" evidence="7">
    <location>
        <begin position="54"/>
        <end position="78"/>
    </location>
</feature>
<sequence>MSETTISPERRRQVNRVAASAFAGTAMEWYDYILYGTASAIVFTKLFFPAEDLAVATLLSFATFAAGFVARPLGALIFGHIGDRIGRRAAVVGSIALMGLATGLIGLLPTYEAIGVGAAIALLFMRLCQGISAGGEWGGAMVLVLEHAPKSRQGIYSAIPQLGSPIATLLSTGALTIVSTLPDDAFFSWGWRIPFLLAFPFLAVGLYLRFKVEESPVFKELQAQKEVVKVPILSAIRHTGGRMVLGGMAALLGGSGFFIVTTFLISYGTQELGYDRQTMLTATLWGALVQIAVIITSGRIADRIGPWKVCAAGGLIAAVLAFPVFWLVDTGNIGLATLGIMIGMGSLTIPYGPIGSLLSGLFPAKYRYSAMAVSYNVFGIIGGFLPILSQSILIATGNQSWGVSLLLAAVALTTMIGAIGAGSAAVRRKRAAEDAEEAELLGQ</sequence>
<evidence type="ECO:0000256" key="7">
    <source>
        <dbReference type="SAM" id="Phobius"/>
    </source>
</evidence>
<dbReference type="GO" id="GO:0005886">
    <property type="term" value="C:plasma membrane"/>
    <property type="evidence" value="ECO:0007669"/>
    <property type="project" value="UniProtKB-SubCell"/>
</dbReference>
<dbReference type="Gene3D" id="1.20.1250.20">
    <property type="entry name" value="MFS general substrate transporter like domains"/>
    <property type="match status" value="2"/>
</dbReference>
<feature type="transmembrane region" description="Helical" evidence="7">
    <location>
        <begin position="114"/>
        <end position="134"/>
    </location>
</feature>
<evidence type="ECO:0000259" key="8">
    <source>
        <dbReference type="PROSITE" id="PS50850"/>
    </source>
</evidence>
<feature type="transmembrane region" description="Helical" evidence="7">
    <location>
        <begin position="29"/>
        <end position="48"/>
    </location>
</feature>
<feature type="transmembrane region" description="Helical" evidence="7">
    <location>
        <begin position="309"/>
        <end position="327"/>
    </location>
</feature>
<feature type="transmembrane region" description="Helical" evidence="7">
    <location>
        <begin position="333"/>
        <end position="352"/>
    </location>
</feature>
<dbReference type="GO" id="GO:0022857">
    <property type="term" value="F:transmembrane transporter activity"/>
    <property type="evidence" value="ECO:0007669"/>
    <property type="project" value="InterPro"/>
</dbReference>
<dbReference type="InterPro" id="IPR011701">
    <property type="entry name" value="MFS"/>
</dbReference>
<dbReference type="PANTHER" id="PTHR43045:SF1">
    <property type="entry name" value="SHIKIMATE TRANSPORTER"/>
    <property type="match status" value="1"/>
</dbReference>
<gene>
    <name evidence="9" type="ORF">JD292_07525</name>
</gene>
<organism evidence="9 10">
    <name type="scientific">Leucobacter edaphi</name>
    <dbReference type="NCBI Taxonomy" id="2796472"/>
    <lineage>
        <taxon>Bacteria</taxon>
        <taxon>Bacillati</taxon>
        <taxon>Actinomycetota</taxon>
        <taxon>Actinomycetes</taxon>
        <taxon>Micrococcales</taxon>
        <taxon>Microbacteriaceae</taxon>
        <taxon>Leucobacter</taxon>
    </lineage>
</organism>
<dbReference type="PROSITE" id="PS50850">
    <property type="entry name" value="MFS"/>
    <property type="match status" value="1"/>
</dbReference>
<keyword evidence="10" id="KW-1185">Reference proteome</keyword>
<dbReference type="SUPFAM" id="SSF103473">
    <property type="entry name" value="MFS general substrate transporter"/>
    <property type="match status" value="1"/>
</dbReference>
<evidence type="ECO:0000256" key="5">
    <source>
        <dbReference type="ARBA" id="ARBA00022989"/>
    </source>
</evidence>
<feature type="transmembrane region" description="Helical" evidence="7">
    <location>
        <begin position="90"/>
        <end position="108"/>
    </location>
</feature>
<feature type="transmembrane region" description="Helical" evidence="7">
    <location>
        <begin position="155"/>
        <end position="177"/>
    </location>
</feature>
<feature type="transmembrane region" description="Helical" evidence="7">
    <location>
        <begin position="401"/>
        <end position="421"/>
    </location>
</feature>
<dbReference type="AlphaFoldDB" id="A0A934UY09"/>
<dbReference type="InterPro" id="IPR036259">
    <property type="entry name" value="MFS_trans_sf"/>
</dbReference>
<proteinExistence type="predicted"/>
<evidence type="ECO:0000256" key="1">
    <source>
        <dbReference type="ARBA" id="ARBA00004651"/>
    </source>
</evidence>
<dbReference type="PANTHER" id="PTHR43045">
    <property type="entry name" value="SHIKIMATE TRANSPORTER"/>
    <property type="match status" value="1"/>
</dbReference>
<keyword evidence="2" id="KW-0813">Transport</keyword>
<feature type="transmembrane region" description="Helical" evidence="7">
    <location>
        <begin position="279"/>
        <end position="297"/>
    </location>
</feature>
<evidence type="ECO:0000313" key="9">
    <source>
        <dbReference type="EMBL" id="MBK0421923.1"/>
    </source>
</evidence>
<dbReference type="Pfam" id="PF07690">
    <property type="entry name" value="MFS_1"/>
    <property type="match status" value="1"/>
</dbReference>
<feature type="transmembrane region" description="Helical" evidence="7">
    <location>
        <begin position="189"/>
        <end position="210"/>
    </location>
</feature>
<dbReference type="EMBL" id="JAEHOI010000006">
    <property type="protein sequence ID" value="MBK0421923.1"/>
    <property type="molecule type" value="Genomic_DNA"/>
</dbReference>
<keyword evidence="3" id="KW-1003">Cell membrane</keyword>